<keyword evidence="2" id="KW-1185">Reference proteome</keyword>
<accession>A0AAV2BZC1</accession>
<evidence type="ECO:0000313" key="1">
    <source>
        <dbReference type="EMBL" id="CAL1301408.1"/>
    </source>
</evidence>
<dbReference type="EMBL" id="CAXIEN010000686">
    <property type="protein sequence ID" value="CAL1301408.1"/>
    <property type="molecule type" value="Genomic_DNA"/>
</dbReference>
<gene>
    <name evidence="1" type="ORF">LARSCL_LOCUS22504</name>
</gene>
<reference evidence="1 2" key="1">
    <citation type="submission" date="2024-04" db="EMBL/GenBank/DDBJ databases">
        <authorList>
            <person name="Rising A."/>
            <person name="Reimegard J."/>
            <person name="Sonavane S."/>
            <person name="Akerstrom W."/>
            <person name="Nylinder S."/>
            <person name="Hedman E."/>
            <person name="Kallberg Y."/>
        </authorList>
    </citation>
    <scope>NUCLEOTIDE SEQUENCE [LARGE SCALE GENOMIC DNA]</scope>
</reference>
<proteinExistence type="predicted"/>
<dbReference type="Proteomes" id="UP001497382">
    <property type="component" value="Unassembled WGS sequence"/>
</dbReference>
<evidence type="ECO:0000313" key="2">
    <source>
        <dbReference type="Proteomes" id="UP001497382"/>
    </source>
</evidence>
<dbReference type="AlphaFoldDB" id="A0AAV2BZC1"/>
<protein>
    <submittedName>
        <fullName evidence="1">Uncharacterized protein</fullName>
    </submittedName>
</protein>
<organism evidence="1 2">
    <name type="scientific">Larinioides sclopetarius</name>
    <dbReference type="NCBI Taxonomy" id="280406"/>
    <lineage>
        <taxon>Eukaryota</taxon>
        <taxon>Metazoa</taxon>
        <taxon>Ecdysozoa</taxon>
        <taxon>Arthropoda</taxon>
        <taxon>Chelicerata</taxon>
        <taxon>Arachnida</taxon>
        <taxon>Araneae</taxon>
        <taxon>Araneomorphae</taxon>
        <taxon>Entelegynae</taxon>
        <taxon>Araneoidea</taxon>
        <taxon>Araneidae</taxon>
        <taxon>Larinioides</taxon>
    </lineage>
</organism>
<comment type="caution">
    <text evidence="1">The sequence shown here is derived from an EMBL/GenBank/DDBJ whole genome shotgun (WGS) entry which is preliminary data.</text>
</comment>
<name>A0AAV2BZC1_9ARAC</name>
<sequence>MMFRFYLSAVKTDQWLPPKKSHVGVFDVTCIRSILTSANFRLQEVNKNESRPNVGKRRRSILTDGPLNIPINDTQEIRLLQSPPQLPFRVQLKLRVPATHSIIRKIQIPDVLDGLSENPAWVVDEVERLTDLYGSFARAVTHLCGLQSEFVE</sequence>